<comment type="caution">
    <text evidence="1">The sequence shown here is derived from an EMBL/GenBank/DDBJ whole genome shotgun (WGS) entry which is preliminary data.</text>
</comment>
<dbReference type="RefSeq" id="WP_151875709.1">
    <property type="nucleotide sequence ID" value="NZ_WCTY01000024.1"/>
</dbReference>
<evidence type="ECO:0000313" key="2">
    <source>
        <dbReference type="Proteomes" id="UP000487221"/>
    </source>
</evidence>
<dbReference type="AlphaFoldDB" id="A0A7J5GYH2"/>
<dbReference type="Proteomes" id="UP000487221">
    <property type="component" value="Unassembled WGS sequence"/>
</dbReference>
<sequence length="360" mass="41812">MAKKVKCTTGDVFAIPVSETEFIFGRVLFDVTKQYIKIVPEEERELNDLGFFNKSVLVEMFLGVYTSVEDVDFEKKAVTGTFVFRDFLSKYEGVIVGKREVNPIEVSFPEVLSRYNMNVYLASGELYLPIPIDGDKYREIGVYASSGYGYYNLIVATLDFSGRDDLIKEDAKMDNYFEHIDLRSRPELRSEIYASIHEDTNQNYYDMALKYGFDLKRLYEQITGKEKARAKKEKHPQEIMTDVRWTFYGGQYDTIEEFMKAVQEYHEELDADGWQPEEVVLACKEVTVQYAYWDEEDETEEDFRLTADGDGFTAGELLFKIHNRVVGHLENEDHHFFEGLSLYKDAAPENRPFYFLGLGS</sequence>
<reference evidence="1 2" key="1">
    <citation type="journal article" date="2019" name="Nat. Med.">
        <title>A library of human gut bacterial isolates paired with longitudinal multiomics data enables mechanistic microbiome research.</title>
        <authorList>
            <person name="Poyet M."/>
            <person name="Groussin M."/>
            <person name="Gibbons S.M."/>
            <person name="Avila-Pacheco J."/>
            <person name="Jiang X."/>
            <person name="Kearney S.M."/>
            <person name="Perrotta A.R."/>
            <person name="Berdy B."/>
            <person name="Zhao S."/>
            <person name="Lieberman T.D."/>
            <person name="Swanson P.K."/>
            <person name="Smith M."/>
            <person name="Roesemann S."/>
            <person name="Alexander J.E."/>
            <person name="Rich S.A."/>
            <person name="Livny J."/>
            <person name="Vlamakis H."/>
            <person name="Clish C."/>
            <person name="Bullock K."/>
            <person name="Deik A."/>
            <person name="Scott J."/>
            <person name="Pierce K.A."/>
            <person name="Xavier R.J."/>
            <person name="Alm E.J."/>
        </authorList>
    </citation>
    <scope>NUCLEOTIDE SEQUENCE [LARGE SCALE GENOMIC DNA]</scope>
    <source>
        <strain evidence="1 2">BIOML-A19</strain>
    </source>
</reference>
<organism evidence="1 2">
    <name type="scientific">Bacteroides uniformis</name>
    <dbReference type="NCBI Taxonomy" id="820"/>
    <lineage>
        <taxon>Bacteria</taxon>
        <taxon>Pseudomonadati</taxon>
        <taxon>Bacteroidota</taxon>
        <taxon>Bacteroidia</taxon>
        <taxon>Bacteroidales</taxon>
        <taxon>Bacteroidaceae</taxon>
        <taxon>Bacteroides</taxon>
    </lineage>
</organism>
<accession>A0A7J5GYH2</accession>
<protein>
    <submittedName>
        <fullName evidence="1">Uncharacterized protein</fullName>
    </submittedName>
</protein>
<gene>
    <name evidence="1" type="ORF">GAQ44_13455</name>
</gene>
<evidence type="ECO:0000313" key="1">
    <source>
        <dbReference type="EMBL" id="KAB4182631.1"/>
    </source>
</evidence>
<name>A0A7J5GYH2_BACUN</name>
<proteinExistence type="predicted"/>
<dbReference type="EMBL" id="WCTY01000024">
    <property type="protein sequence ID" value="KAB4182631.1"/>
    <property type="molecule type" value="Genomic_DNA"/>
</dbReference>